<evidence type="ECO:0000313" key="2">
    <source>
        <dbReference type="EMBL" id="CAB4190082.1"/>
    </source>
</evidence>
<reference evidence="2" key="1">
    <citation type="submission" date="2020-05" db="EMBL/GenBank/DDBJ databases">
        <authorList>
            <person name="Chiriac C."/>
            <person name="Salcher M."/>
            <person name="Ghai R."/>
            <person name="Kavagutti S V."/>
        </authorList>
    </citation>
    <scope>NUCLEOTIDE SEQUENCE</scope>
</reference>
<evidence type="ECO:0000313" key="1">
    <source>
        <dbReference type="EMBL" id="CAB4144006.1"/>
    </source>
</evidence>
<gene>
    <name evidence="2" type="ORF">UFOVP1200_35</name>
    <name evidence="1" type="ORF">UFOVP469_5</name>
</gene>
<name>A0A6J5R2C8_9CAUD</name>
<accession>A0A6J5R2C8</accession>
<dbReference type="EMBL" id="LR796428">
    <property type="protein sequence ID" value="CAB4144006.1"/>
    <property type="molecule type" value="Genomic_DNA"/>
</dbReference>
<organism evidence="2">
    <name type="scientific">uncultured Caudovirales phage</name>
    <dbReference type="NCBI Taxonomy" id="2100421"/>
    <lineage>
        <taxon>Viruses</taxon>
        <taxon>Duplodnaviria</taxon>
        <taxon>Heunggongvirae</taxon>
        <taxon>Uroviricota</taxon>
        <taxon>Caudoviricetes</taxon>
        <taxon>Peduoviridae</taxon>
        <taxon>Maltschvirus</taxon>
        <taxon>Maltschvirus maltsch</taxon>
    </lineage>
</organism>
<protein>
    <recommendedName>
        <fullName evidence="3">Bacteriophage P22, Gp10, DNA-stabilising</fullName>
    </recommendedName>
</protein>
<dbReference type="EMBL" id="LR797153">
    <property type="protein sequence ID" value="CAB4190082.1"/>
    <property type="molecule type" value="Genomic_DNA"/>
</dbReference>
<proteinExistence type="predicted"/>
<sequence length="471" mass="52058">MAQWAAFPWDAKMYASADETLLSRAVAAVENGYANPAGGMSRFPGLASFVNFGVGGSRTYLTEFRGNMMAATDQGRLYRVDRSGAFQDVTGVPISGGKRVVFSQTEDMLVMAAGGPILRLAGARTQQLSADAPQSTHVGFIDGYLLAIEQASGRFSYCVPGEYTVWNPASVFSANGKPDDLNALAISPFREVLLTGIDSVEQYETFASGTQPFARRWTTGTGIMAPYTLLTDETGTYGVNKRHEFARFVGQVVEDQSANIALVLEKVDDWRDAWAAECGIKGQKFILLQMPFATNAYGTQGITMLLDYRNKRWSFLYGWDDVDKRPARWPGWSVLRIWGKMYVGVAGGVAELTADSFQILGRPYPWLVRSAHVDKFSASRIDNCEIRIKRGVGAYESSTDIMPRIGLRVNRDNLGFDQWMFEDLGRPGERDMSILFGSLGSANTWQIELAVTDNVPVEFSGMNVRVERLSW</sequence>
<evidence type="ECO:0008006" key="3">
    <source>
        <dbReference type="Google" id="ProtNLM"/>
    </source>
</evidence>